<dbReference type="Gene3D" id="3.30.43.10">
    <property type="entry name" value="Uridine Diphospho-n-acetylenolpyruvylglucosamine Reductase, domain 2"/>
    <property type="match status" value="1"/>
</dbReference>
<gene>
    <name evidence="13" type="ORF">CU098_010844</name>
</gene>
<dbReference type="SUPFAM" id="SSF56176">
    <property type="entry name" value="FAD-binding/transporter-associated domain-like"/>
    <property type="match status" value="1"/>
</dbReference>
<organism evidence="13 14">
    <name type="scientific">Rhizopus stolonifer</name>
    <name type="common">Rhizopus nigricans</name>
    <dbReference type="NCBI Taxonomy" id="4846"/>
    <lineage>
        <taxon>Eukaryota</taxon>
        <taxon>Fungi</taxon>
        <taxon>Fungi incertae sedis</taxon>
        <taxon>Mucoromycota</taxon>
        <taxon>Mucoromycotina</taxon>
        <taxon>Mucoromycetes</taxon>
        <taxon>Mucorales</taxon>
        <taxon>Mucorineae</taxon>
        <taxon>Rhizopodaceae</taxon>
        <taxon>Rhizopus</taxon>
    </lineage>
</organism>
<dbReference type="InterPro" id="IPR016166">
    <property type="entry name" value="FAD-bd_PCMH"/>
</dbReference>
<accession>A0A367KHZ9</accession>
<dbReference type="NCBIfam" id="TIGR01679">
    <property type="entry name" value="bact_FAD_ox"/>
    <property type="match status" value="1"/>
</dbReference>
<comment type="subcellular location">
    <subcellularLocation>
        <location evidence="2">Membrane</location>
    </subcellularLocation>
    <subcellularLocation>
        <location evidence="11">Mitochondrion membrane</location>
    </subcellularLocation>
</comment>
<dbReference type="UniPathway" id="UPA00771">
    <property type="reaction ID" value="UER00766"/>
</dbReference>
<dbReference type="PANTHER" id="PTHR43762:SF1">
    <property type="entry name" value="D-ARABINONO-1,4-LACTONE OXIDASE"/>
    <property type="match status" value="1"/>
</dbReference>
<dbReference type="PANTHER" id="PTHR43762">
    <property type="entry name" value="L-GULONOLACTONE OXIDASE"/>
    <property type="match status" value="1"/>
</dbReference>
<dbReference type="NCBIfam" id="TIGR01678">
    <property type="entry name" value="FAD_lactone_ox"/>
    <property type="match status" value="1"/>
</dbReference>
<sequence length="464" mass="53209">MPPIKLEQLEPELQGIAVDTYQFKNWSKTFSCSPELLFSPETENQVKKIILLASKFNKTLKAVGSGHSPSDLACSSGFMITLDRMNRLLNVNKTNNTVSVEAGMSLHTLHKVLRENGFSLSNLGSISDQSIGGVMATATHGTGAHFGCLSSLIVDLTLIAADGRVIFCSFQENRDIFEAARCSLGALGIITRMSLKVEPDFRLEAIQKPEKFSKVLKNWDAVIHSSEHTRVWWYPHTDDCVVWKANRTDKPKYRSAPSYFMERIYGFHIYQALLNITRYGTSLIPLLTKMMFNTLHSKPVHLVDDSNKIFNFDCLFPQYVNEWAIDWKDAPAALQKLDRFINENDLKVHFPVEIRFVDQDDIWLSPAYGRKTCYIGVIMYRPYGKPVPYKKYWKAYEDIMREYNGRPHWAKAHGQTRHDLEASYPKFNDFLKVREKLDPKGIFVNDYLRRHVVSENHDVAVAKL</sequence>
<dbReference type="InterPro" id="IPR030654">
    <property type="entry name" value="Sugar_lactone_oxidase"/>
</dbReference>
<feature type="domain" description="FAD-binding PCMH-type" evidence="12">
    <location>
        <begin position="30"/>
        <end position="200"/>
    </location>
</feature>
<keyword evidence="8 11" id="KW-0560">Oxidoreductase</keyword>
<evidence type="ECO:0000256" key="6">
    <source>
        <dbReference type="ARBA" id="ARBA00022630"/>
    </source>
</evidence>
<dbReference type="OrthoDB" id="610608at2759"/>
<dbReference type="InterPro" id="IPR036318">
    <property type="entry name" value="FAD-bd_PCMH-like_sf"/>
</dbReference>
<protein>
    <recommendedName>
        <fullName evidence="5 11">D-arabinono-1,4-lactone oxidase</fullName>
        <shortName evidence="11">ALO</shortName>
        <ecNumber evidence="5 11">1.1.3.37</ecNumber>
    </recommendedName>
    <alternativeName>
        <fullName evidence="10 11">L-galactono-gamma-lactone oxidase</fullName>
    </alternativeName>
</protein>
<comment type="cofactor">
    <cofactor evidence="1 11">
        <name>FAD</name>
        <dbReference type="ChEBI" id="CHEBI:57692"/>
    </cofactor>
</comment>
<evidence type="ECO:0000256" key="3">
    <source>
        <dbReference type="ARBA" id="ARBA00005083"/>
    </source>
</evidence>
<dbReference type="PROSITE" id="PS51387">
    <property type="entry name" value="FAD_PCMH"/>
    <property type="match status" value="1"/>
</dbReference>
<keyword evidence="14" id="KW-1185">Reference proteome</keyword>
<keyword evidence="6 11" id="KW-0285">Flavoprotein</keyword>
<dbReference type="GO" id="GO:0003885">
    <property type="term" value="F:D-arabinono-1,4-lactone oxidase activity"/>
    <property type="evidence" value="ECO:0007669"/>
    <property type="project" value="UniProtKB-UniRule"/>
</dbReference>
<dbReference type="InterPro" id="IPR016167">
    <property type="entry name" value="FAD-bd_PCMH_sub1"/>
</dbReference>
<dbReference type="GO" id="GO:0071949">
    <property type="term" value="F:FAD binding"/>
    <property type="evidence" value="ECO:0007669"/>
    <property type="project" value="UniProtKB-UniRule"/>
</dbReference>
<dbReference type="InterPro" id="IPR016169">
    <property type="entry name" value="FAD-bd_PCMH_sub2"/>
</dbReference>
<name>A0A367KHZ9_RHIST</name>
<evidence type="ECO:0000256" key="11">
    <source>
        <dbReference type="RuleBase" id="RU367158"/>
    </source>
</evidence>
<evidence type="ECO:0000259" key="12">
    <source>
        <dbReference type="PROSITE" id="PS51387"/>
    </source>
</evidence>
<dbReference type="InterPro" id="IPR006094">
    <property type="entry name" value="Oxid_FAD_bind_N"/>
</dbReference>
<keyword evidence="9" id="KW-0472">Membrane</keyword>
<evidence type="ECO:0000313" key="13">
    <source>
        <dbReference type="EMBL" id="RCI01854.1"/>
    </source>
</evidence>
<dbReference type="AlphaFoldDB" id="A0A367KHZ9"/>
<dbReference type="InterPro" id="IPR010031">
    <property type="entry name" value="FAD_lactone_oxidase-like"/>
</dbReference>
<evidence type="ECO:0000256" key="10">
    <source>
        <dbReference type="ARBA" id="ARBA00033418"/>
    </source>
</evidence>
<reference evidence="13 14" key="1">
    <citation type="journal article" date="2018" name="G3 (Bethesda)">
        <title>Phylogenetic and Phylogenomic Definition of Rhizopus Species.</title>
        <authorList>
            <person name="Gryganskyi A.P."/>
            <person name="Golan J."/>
            <person name="Dolatabadi S."/>
            <person name="Mondo S."/>
            <person name="Robb S."/>
            <person name="Idnurm A."/>
            <person name="Muszewska A."/>
            <person name="Steczkiewicz K."/>
            <person name="Masonjones S."/>
            <person name="Liao H.L."/>
            <person name="Gajdeczka M.T."/>
            <person name="Anike F."/>
            <person name="Vuek A."/>
            <person name="Anishchenko I.M."/>
            <person name="Voigt K."/>
            <person name="de Hoog G.S."/>
            <person name="Smith M.E."/>
            <person name="Heitman J."/>
            <person name="Vilgalys R."/>
            <person name="Stajich J.E."/>
        </authorList>
    </citation>
    <scope>NUCLEOTIDE SEQUENCE [LARGE SCALE GENOMIC DNA]</scope>
    <source>
        <strain evidence="13 14">LSU 92-RS-03</strain>
    </source>
</reference>
<dbReference type="EMBL" id="PJQM01001637">
    <property type="protein sequence ID" value="RCI01854.1"/>
    <property type="molecule type" value="Genomic_DNA"/>
</dbReference>
<dbReference type="PIRSF" id="PIRSF000136">
    <property type="entry name" value="LGO_GLO"/>
    <property type="match status" value="1"/>
</dbReference>
<dbReference type="Gene3D" id="1.10.45.10">
    <property type="entry name" value="Vanillyl-alcohol Oxidase, Chain A, domain 4"/>
    <property type="match status" value="1"/>
</dbReference>
<comment type="similarity">
    <text evidence="4 11">Belongs to the oxygen-dependent FAD-linked oxidoreductase family.</text>
</comment>
<evidence type="ECO:0000256" key="4">
    <source>
        <dbReference type="ARBA" id="ARBA00005466"/>
    </source>
</evidence>
<keyword evidence="11" id="KW-0496">Mitochondrion</keyword>
<evidence type="ECO:0000256" key="7">
    <source>
        <dbReference type="ARBA" id="ARBA00022827"/>
    </source>
</evidence>
<evidence type="ECO:0000256" key="1">
    <source>
        <dbReference type="ARBA" id="ARBA00001974"/>
    </source>
</evidence>
<evidence type="ECO:0000256" key="5">
    <source>
        <dbReference type="ARBA" id="ARBA00013136"/>
    </source>
</evidence>
<proteinExistence type="inferred from homology"/>
<dbReference type="Pfam" id="PF01565">
    <property type="entry name" value="FAD_binding_4"/>
    <property type="match status" value="1"/>
</dbReference>
<evidence type="ECO:0000256" key="8">
    <source>
        <dbReference type="ARBA" id="ARBA00023002"/>
    </source>
</evidence>
<comment type="catalytic activity">
    <reaction evidence="11">
        <text>D-arabinono-1,4-lactone + O2 = dehydro-D-arabinono-1,4-lactone + H2O2 + H(+)</text>
        <dbReference type="Rhea" id="RHEA:23756"/>
        <dbReference type="ChEBI" id="CHEBI:15378"/>
        <dbReference type="ChEBI" id="CHEBI:15379"/>
        <dbReference type="ChEBI" id="CHEBI:16240"/>
        <dbReference type="ChEBI" id="CHEBI:16292"/>
        <dbReference type="ChEBI" id="CHEBI:58277"/>
        <dbReference type="EC" id="1.1.3.37"/>
    </reaction>
</comment>
<comment type="pathway">
    <text evidence="3 11">Cofactor biosynthesis; D-erythroascorbate biosynthesis; dehydro-D-arabinono-1,4-lactone from D-arabinose: step 2/2.</text>
</comment>
<dbReference type="Gene3D" id="3.30.465.10">
    <property type="match status" value="1"/>
</dbReference>
<comment type="caution">
    <text evidence="13">The sequence shown here is derived from an EMBL/GenBank/DDBJ whole genome shotgun (WGS) entry which is preliminary data.</text>
</comment>
<dbReference type="STRING" id="4846.A0A367KHZ9"/>
<evidence type="ECO:0000256" key="9">
    <source>
        <dbReference type="ARBA" id="ARBA00023136"/>
    </source>
</evidence>
<dbReference type="InterPro" id="IPR016171">
    <property type="entry name" value="Vanillyl_alc_oxidase_C-sub2"/>
</dbReference>
<dbReference type="InterPro" id="IPR007173">
    <property type="entry name" value="ALO_C"/>
</dbReference>
<evidence type="ECO:0000256" key="2">
    <source>
        <dbReference type="ARBA" id="ARBA00004370"/>
    </source>
</evidence>
<dbReference type="Pfam" id="PF04030">
    <property type="entry name" value="ALO"/>
    <property type="match status" value="1"/>
</dbReference>
<dbReference type="GO" id="GO:0031966">
    <property type="term" value="C:mitochondrial membrane"/>
    <property type="evidence" value="ECO:0007669"/>
    <property type="project" value="UniProtKB-SubCell"/>
</dbReference>
<evidence type="ECO:0000313" key="14">
    <source>
        <dbReference type="Proteomes" id="UP000253551"/>
    </source>
</evidence>
<dbReference type="Gene3D" id="3.30.70.2520">
    <property type="match status" value="1"/>
</dbReference>
<dbReference type="EC" id="1.1.3.37" evidence="5 11"/>
<keyword evidence="7 11" id="KW-0274">FAD</keyword>
<dbReference type="Proteomes" id="UP000253551">
    <property type="component" value="Unassembled WGS sequence"/>
</dbReference>